<evidence type="ECO:0000313" key="1">
    <source>
        <dbReference type="EMBL" id="AEM20816.1"/>
    </source>
</evidence>
<name>G0EQB1_BRAIP</name>
<dbReference type="KEGG" id="bip:Bint_0182"/>
<evidence type="ECO:0000313" key="2">
    <source>
        <dbReference type="Proteomes" id="UP000008522"/>
    </source>
</evidence>
<organism evidence="1 2">
    <name type="scientific">Brachyspira intermedia (strain ATCC 51140 / PWS/A)</name>
    <name type="common">Serpulina intermedia</name>
    <dbReference type="NCBI Taxonomy" id="1045858"/>
    <lineage>
        <taxon>Bacteria</taxon>
        <taxon>Pseudomonadati</taxon>
        <taxon>Spirochaetota</taxon>
        <taxon>Spirochaetia</taxon>
        <taxon>Brachyspirales</taxon>
        <taxon>Brachyspiraceae</taxon>
        <taxon>Brachyspira</taxon>
    </lineage>
</organism>
<accession>G0EQB1</accession>
<gene>
    <name evidence="1" type="ordered locus">Bint_0182</name>
</gene>
<dbReference type="Proteomes" id="UP000008522">
    <property type="component" value="Chromosome"/>
</dbReference>
<dbReference type="HOGENOM" id="CLU_3285927_0_0_12"/>
<dbReference type="AlphaFoldDB" id="G0EQB1"/>
<reference evidence="1 2" key="1">
    <citation type="journal article" date="2011" name="BMC Genomics">
        <title>Complete genome sequence of Brachyspira intermedia reveals unique genomic features in Brachyspira species and phage-mediated horizontal gene transfer.</title>
        <authorList>
            <person name="Hafstrom T."/>
            <person name="Jansson D.S."/>
            <person name="Segerman B."/>
        </authorList>
    </citation>
    <scope>NUCLEOTIDE SEQUENCE [LARGE SCALE GENOMIC DNA]</scope>
    <source>
        <strain evidence="2">ATCC 51140 / PWS/A</strain>
    </source>
</reference>
<protein>
    <submittedName>
        <fullName evidence="1">Uncharacterized protein</fullName>
    </submittedName>
</protein>
<proteinExistence type="predicted"/>
<dbReference type="EMBL" id="CP002874">
    <property type="protein sequence ID" value="AEM20816.1"/>
    <property type="molecule type" value="Genomic_DNA"/>
</dbReference>
<sequence>MSKAKNLIIAWAGTKISNQAIKIINVIIQNEAINFKGRGM</sequence>
<keyword evidence="2" id="KW-1185">Reference proteome</keyword>